<proteinExistence type="predicted"/>
<sequence>MGSGSSSVDEDSEVTMYQNVKRNSTYQVVALRVLDKETPEGILSRTLLNSSPLKAAEKLKITATELTKLRISDGIIPRGAGSVRNATISIILLGQSAIDRIVGLISRPTPRSPLQNL</sequence>
<protein>
    <submittedName>
        <fullName evidence="1">Uncharacterized protein</fullName>
    </submittedName>
</protein>
<dbReference type="AlphaFoldDB" id="A0A161WS18"/>
<accession>A0A161WS18</accession>
<name>A0A161WS18_DAUCS</name>
<dbReference type="EMBL" id="LNRQ01000003">
    <property type="protein sequence ID" value="KZN01465.1"/>
    <property type="molecule type" value="Genomic_DNA"/>
</dbReference>
<dbReference type="Gramene" id="KZN01465">
    <property type="protein sequence ID" value="KZN01465"/>
    <property type="gene ID" value="DCAR_010219"/>
</dbReference>
<reference evidence="1" key="1">
    <citation type="journal article" date="2016" name="Nat. Genet.">
        <title>A high-quality carrot genome assembly provides new insights into carotenoid accumulation and asterid genome evolution.</title>
        <authorList>
            <person name="Iorizzo M."/>
            <person name="Ellison S."/>
            <person name="Senalik D."/>
            <person name="Zeng P."/>
            <person name="Satapoomin P."/>
            <person name="Huang J."/>
            <person name="Bowman M."/>
            <person name="Iovene M."/>
            <person name="Sanseverino W."/>
            <person name="Cavagnaro P."/>
            <person name="Yildiz M."/>
            <person name="Macko-Podgorni A."/>
            <person name="Moranska E."/>
            <person name="Grzebelus E."/>
            <person name="Grzebelus D."/>
            <person name="Ashrafi H."/>
            <person name="Zheng Z."/>
            <person name="Cheng S."/>
            <person name="Spooner D."/>
            <person name="Van Deynze A."/>
            <person name="Simon P."/>
        </authorList>
    </citation>
    <scope>NUCLEOTIDE SEQUENCE [LARGE SCALE GENOMIC DNA]</scope>
    <source>
        <tissue evidence="1">Leaf</tissue>
    </source>
</reference>
<comment type="caution">
    <text evidence="1">The sequence shown here is derived from an EMBL/GenBank/DDBJ whole genome shotgun (WGS) entry which is preliminary data.</text>
</comment>
<gene>
    <name evidence="1" type="ORF">DCAR_010219</name>
</gene>
<evidence type="ECO:0000313" key="1">
    <source>
        <dbReference type="EMBL" id="KZN01465.1"/>
    </source>
</evidence>
<organism evidence="1">
    <name type="scientific">Daucus carota subsp. sativus</name>
    <name type="common">Carrot</name>
    <dbReference type="NCBI Taxonomy" id="79200"/>
    <lineage>
        <taxon>Eukaryota</taxon>
        <taxon>Viridiplantae</taxon>
        <taxon>Streptophyta</taxon>
        <taxon>Embryophyta</taxon>
        <taxon>Tracheophyta</taxon>
        <taxon>Spermatophyta</taxon>
        <taxon>Magnoliopsida</taxon>
        <taxon>eudicotyledons</taxon>
        <taxon>Gunneridae</taxon>
        <taxon>Pentapetalae</taxon>
        <taxon>asterids</taxon>
        <taxon>campanulids</taxon>
        <taxon>Apiales</taxon>
        <taxon>Apiaceae</taxon>
        <taxon>Apioideae</taxon>
        <taxon>Scandiceae</taxon>
        <taxon>Daucinae</taxon>
        <taxon>Daucus</taxon>
        <taxon>Daucus sect. Daucus</taxon>
    </lineage>
</organism>